<dbReference type="EMBL" id="MG720123">
    <property type="protein sequence ID" value="AYM55160.1"/>
    <property type="molecule type" value="mRNA"/>
</dbReference>
<evidence type="ECO:0000313" key="2">
    <source>
        <dbReference type="EMBL" id="AYM55161.1"/>
    </source>
</evidence>
<proteinExistence type="evidence at transcript level"/>
<name>A0A3G2CJ08_HUMAN</name>
<feature type="chain" id="PRO_5036082683" evidence="1">
    <location>
        <begin position="25"/>
        <end position="109"/>
    </location>
</feature>
<protein>
    <submittedName>
        <fullName evidence="2">GAEC1</fullName>
    </submittedName>
</protein>
<gene>
    <name evidence="2" type="primary">GAEC1</name>
</gene>
<organism evidence="2">
    <name type="scientific">Homo sapiens</name>
    <name type="common">Human</name>
    <dbReference type="NCBI Taxonomy" id="9606"/>
    <lineage>
        <taxon>Eukaryota</taxon>
        <taxon>Metazoa</taxon>
        <taxon>Chordata</taxon>
        <taxon>Craniata</taxon>
        <taxon>Vertebrata</taxon>
        <taxon>Euteleostomi</taxon>
        <taxon>Mammalia</taxon>
        <taxon>Eutheria</taxon>
        <taxon>Euarchontoglires</taxon>
        <taxon>Primates</taxon>
        <taxon>Haplorrhini</taxon>
        <taxon>Catarrhini</taxon>
        <taxon>Hominidae</taxon>
        <taxon>Homo</taxon>
    </lineage>
</organism>
<sequence length="109" mass="12666">MAWAWARDLPWRPWWWWWWWQVCSRLHPSGKKQVPGAWTFALRTLCVRWGDSHEDRHLKYPITGTMQERQAGGDCGSSEETLVLAWIREKGGVSGGFLEEVASGLIIEV</sequence>
<dbReference type="GeneCards" id="GAEC1"/>
<evidence type="ECO:0000256" key="1">
    <source>
        <dbReference type="SAM" id="SignalP"/>
    </source>
</evidence>
<keyword evidence="1" id="KW-0732">Signal</keyword>
<feature type="signal peptide" evidence="1">
    <location>
        <begin position="1"/>
        <end position="24"/>
    </location>
</feature>
<dbReference type="AlphaFoldDB" id="A0A3G2CJ08"/>
<reference evidence="2" key="2">
    <citation type="submission" date="2017-12" db="EMBL/GenBank/DDBJ databases">
        <authorList>
            <person name="Lee K.T.-W."/>
            <person name="Smith R.A."/>
            <person name="Gopalan V."/>
            <person name="Tang J.C.O."/>
            <person name="Law F.B.F."/>
            <person name="Chen Y.W."/>
            <person name="Wong K.Y."/>
            <person name="Ying J."/>
            <person name="Tao Q."/>
            <person name="Langford C."/>
            <person name="Lee P.Y."/>
            <person name="Law S."/>
            <person name="Cheung R.W.L."/>
            <person name="Chui C.H."/>
            <person name="Tsao S.W."/>
            <person name="Wong J."/>
            <person name="Srivastava G."/>
            <person name="Lam A.K.-Y."/>
        </authorList>
    </citation>
    <scope>NUCLEOTIDE SEQUENCE</scope>
</reference>
<accession>A0A3G2CJ08</accession>
<reference evidence="2" key="1">
    <citation type="journal article" date="2007" name="Oncogene">
        <title>Identification of a novel tumor transforming gene GAEC1 at 7q22 which encodes a nuclear protein and is frequently amplified and overexpressed in esophageal squamous cell carcinoma.</title>
        <authorList>
            <person name="Law F.B."/>
            <person name="Chen Y.W."/>
            <person name="Wong K.Y."/>
            <person name="Ying J."/>
            <person name="Tao Q."/>
            <person name="Langford C."/>
            <person name="Lee P.Y."/>
            <person name="Law S."/>
            <person name="Cheung R.W."/>
            <person name="Chui C.H."/>
            <person name="Tsao S.W."/>
            <person name="Lam K.Y."/>
            <person name="Wong J."/>
            <person name="Srivastava G."/>
            <person name="Tang J.C."/>
        </authorList>
    </citation>
    <scope>NUCLEOTIDE SEQUENCE</scope>
</reference>
<dbReference type="EMBL" id="MG720124">
    <property type="protein sequence ID" value="AYM55161.1"/>
    <property type="molecule type" value="mRNA"/>
</dbReference>